<dbReference type="AlphaFoldDB" id="A0ABD1DBY2"/>
<reference evidence="1 2" key="1">
    <citation type="submission" date="2024-05" db="EMBL/GenBank/DDBJ databases">
        <title>Culex pipiens pipiens assembly and annotation.</title>
        <authorList>
            <person name="Alout H."/>
            <person name="Durand T."/>
        </authorList>
    </citation>
    <scope>NUCLEOTIDE SEQUENCE [LARGE SCALE GENOMIC DNA]</scope>
    <source>
        <strain evidence="1">HA-2024</strain>
        <tissue evidence="1">Whole body</tissue>
    </source>
</reference>
<comment type="caution">
    <text evidence="1">The sequence shown here is derived from an EMBL/GenBank/DDBJ whole genome shotgun (WGS) entry which is preliminary data.</text>
</comment>
<dbReference type="EMBL" id="JBEHCU010006571">
    <property type="protein sequence ID" value="KAL1396800.1"/>
    <property type="molecule type" value="Genomic_DNA"/>
</dbReference>
<evidence type="ECO:0000313" key="2">
    <source>
        <dbReference type="Proteomes" id="UP001562425"/>
    </source>
</evidence>
<dbReference type="Proteomes" id="UP001562425">
    <property type="component" value="Unassembled WGS sequence"/>
</dbReference>
<keyword evidence="2" id="KW-1185">Reference proteome</keyword>
<gene>
    <name evidence="1" type="ORF">pipiens_010257</name>
</gene>
<name>A0ABD1DBY2_CULPP</name>
<organism evidence="1 2">
    <name type="scientific">Culex pipiens pipiens</name>
    <name type="common">Northern house mosquito</name>
    <dbReference type="NCBI Taxonomy" id="38569"/>
    <lineage>
        <taxon>Eukaryota</taxon>
        <taxon>Metazoa</taxon>
        <taxon>Ecdysozoa</taxon>
        <taxon>Arthropoda</taxon>
        <taxon>Hexapoda</taxon>
        <taxon>Insecta</taxon>
        <taxon>Pterygota</taxon>
        <taxon>Neoptera</taxon>
        <taxon>Endopterygota</taxon>
        <taxon>Diptera</taxon>
        <taxon>Nematocera</taxon>
        <taxon>Culicoidea</taxon>
        <taxon>Culicidae</taxon>
        <taxon>Culicinae</taxon>
        <taxon>Culicini</taxon>
        <taxon>Culex</taxon>
        <taxon>Culex</taxon>
    </lineage>
</organism>
<evidence type="ECO:0000313" key="1">
    <source>
        <dbReference type="EMBL" id="KAL1396800.1"/>
    </source>
</evidence>
<proteinExistence type="predicted"/>
<accession>A0ABD1DBY2</accession>
<protein>
    <submittedName>
        <fullName evidence="1">Uncharacterized protein</fullName>
    </submittedName>
</protein>
<sequence>MIDCVWLPHGPFDFDWIIVQIKLRRGRCSEITRYRVPCNNSEQPNLRRNCSRHILQLALGKGYSNLLLLHVLKRRPVPSHGEDTSQE</sequence>